<name>A0A9D9IUK4_9BACT</name>
<organism evidence="2 3">
    <name type="scientific">Candidatus Cryptobacteroides excrementipullorum</name>
    <dbReference type="NCBI Taxonomy" id="2840761"/>
    <lineage>
        <taxon>Bacteria</taxon>
        <taxon>Pseudomonadati</taxon>
        <taxon>Bacteroidota</taxon>
        <taxon>Bacteroidia</taxon>
        <taxon>Bacteroidales</taxon>
        <taxon>Candidatus Cryptobacteroides</taxon>
    </lineage>
</organism>
<reference evidence="2" key="2">
    <citation type="journal article" date="2021" name="PeerJ">
        <title>Extensive microbial diversity within the chicken gut microbiome revealed by metagenomics and culture.</title>
        <authorList>
            <person name="Gilroy R."/>
            <person name="Ravi A."/>
            <person name="Getino M."/>
            <person name="Pursley I."/>
            <person name="Horton D.L."/>
            <person name="Alikhan N.F."/>
            <person name="Baker D."/>
            <person name="Gharbi K."/>
            <person name="Hall N."/>
            <person name="Watson M."/>
            <person name="Adriaenssens E.M."/>
            <person name="Foster-Nyarko E."/>
            <person name="Jarju S."/>
            <person name="Secka A."/>
            <person name="Antonio M."/>
            <person name="Oren A."/>
            <person name="Chaudhuri R.R."/>
            <person name="La Ragione R."/>
            <person name="Hildebrand F."/>
            <person name="Pallen M.J."/>
        </authorList>
    </citation>
    <scope>NUCLEOTIDE SEQUENCE</scope>
    <source>
        <strain evidence="2">2478</strain>
    </source>
</reference>
<dbReference type="InterPro" id="IPR011990">
    <property type="entry name" value="TPR-like_helical_dom_sf"/>
</dbReference>
<dbReference type="Gene3D" id="1.25.40.10">
    <property type="entry name" value="Tetratricopeptide repeat domain"/>
    <property type="match status" value="1"/>
</dbReference>
<sequence length="315" mass="35681">MDIKLLKTAVAAAAMFMSFHFGMMAQDTPDKNPQVEEYARRYDLLVSRLGPDGVGIETLLDNWAEIAPDDIRLLTARFSYYFAKSQSTEVVPKAQKKFMGAAPVLTLKDSTGADVNYFQEVFYNDSLYSLSMKYLDKAVRADSDRLDLRFMKATALVSYEKESPDMALAYLSKLVDENVLVEGKWEYPGAEMTPSFFQDAIQEYCYTFFNIGSEGSYKAFFDLSEKMLGYYPDATVFMDNVGSYYLVAEDDSATALKYYKKVLKINPEDYTAIKNSVLIARKQKNTKLEKKYLAMLVKCTDGAEKLAAETRLKAL</sequence>
<evidence type="ECO:0000256" key="1">
    <source>
        <dbReference type="SAM" id="SignalP"/>
    </source>
</evidence>
<reference evidence="2" key="1">
    <citation type="submission" date="2020-10" db="EMBL/GenBank/DDBJ databases">
        <authorList>
            <person name="Gilroy R."/>
        </authorList>
    </citation>
    <scope>NUCLEOTIDE SEQUENCE</scope>
    <source>
        <strain evidence="2">2478</strain>
    </source>
</reference>
<dbReference type="Proteomes" id="UP000823771">
    <property type="component" value="Unassembled WGS sequence"/>
</dbReference>
<feature type="signal peptide" evidence="1">
    <location>
        <begin position="1"/>
        <end position="25"/>
    </location>
</feature>
<proteinExistence type="predicted"/>
<dbReference type="AlphaFoldDB" id="A0A9D9IUK4"/>
<evidence type="ECO:0000313" key="3">
    <source>
        <dbReference type="Proteomes" id="UP000823771"/>
    </source>
</evidence>
<dbReference type="EMBL" id="JADILZ010000084">
    <property type="protein sequence ID" value="MBO8479003.1"/>
    <property type="molecule type" value="Genomic_DNA"/>
</dbReference>
<dbReference type="SUPFAM" id="SSF48452">
    <property type="entry name" value="TPR-like"/>
    <property type="match status" value="1"/>
</dbReference>
<comment type="caution">
    <text evidence="2">The sequence shown here is derived from an EMBL/GenBank/DDBJ whole genome shotgun (WGS) entry which is preliminary data.</text>
</comment>
<accession>A0A9D9IUK4</accession>
<evidence type="ECO:0008006" key="4">
    <source>
        <dbReference type="Google" id="ProtNLM"/>
    </source>
</evidence>
<protein>
    <recommendedName>
        <fullName evidence="4">Tetratricopeptide repeat protein</fullName>
    </recommendedName>
</protein>
<evidence type="ECO:0000313" key="2">
    <source>
        <dbReference type="EMBL" id="MBO8479003.1"/>
    </source>
</evidence>
<feature type="chain" id="PRO_5038891537" description="Tetratricopeptide repeat protein" evidence="1">
    <location>
        <begin position="26"/>
        <end position="315"/>
    </location>
</feature>
<keyword evidence="1" id="KW-0732">Signal</keyword>
<gene>
    <name evidence="2" type="ORF">IAB80_08975</name>
</gene>